<name>A0A5C5VNE9_9PLAN</name>
<dbReference type="OrthoDB" id="284135at2"/>
<keyword evidence="3" id="KW-1185">Reference proteome</keyword>
<sequence length="158" mass="17800">MNIENELAALQQLTTDALRDRYAEVFGEQPRSRHKTYLIRKVGWRLQAIAEGDLSQRARRRAEELAVDAEVRTTPPRDKHPMISPTKSVKSTLQSDPRLPSPGTSITRKYKGQTLEVRVLQGGFEYDGERFKTLSAVAKAITGSHCNGFRFFKLGGVK</sequence>
<evidence type="ECO:0000313" key="2">
    <source>
        <dbReference type="EMBL" id="TWT40206.1"/>
    </source>
</evidence>
<proteinExistence type="predicted"/>
<feature type="compositionally biased region" description="Polar residues" evidence="1">
    <location>
        <begin position="85"/>
        <end position="95"/>
    </location>
</feature>
<dbReference type="InterPro" id="IPR021322">
    <property type="entry name" value="DUF2924"/>
</dbReference>
<organism evidence="2 3">
    <name type="scientific">Thalassoglobus neptunius</name>
    <dbReference type="NCBI Taxonomy" id="1938619"/>
    <lineage>
        <taxon>Bacteria</taxon>
        <taxon>Pseudomonadati</taxon>
        <taxon>Planctomycetota</taxon>
        <taxon>Planctomycetia</taxon>
        <taxon>Planctomycetales</taxon>
        <taxon>Planctomycetaceae</taxon>
        <taxon>Thalassoglobus</taxon>
    </lineage>
</organism>
<feature type="region of interest" description="Disordered" evidence="1">
    <location>
        <begin position="64"/>
        <end position="105"/>
    </location>
</feature>
<dbReference type="Proteomes" id="UP000317243">
    <property type="component" value="Unassembled WGS sequence"/>
</dbReference>
<reference evidence="2 3" key="1">
    <citation type="submission" date="2019-02" db="EMBL/GenBank/DDBJ databases">
        <title>Deep-cultivation of Planctomycetes and their phenomic and genomic characterization uncovers novel biology.</title>
        <authorList>
            <person name="Wiegand S."/>
            <person name="Jogler M."/>
            <person name="Boedeker C."/>
            <person name="Pinto D."/>
            <person name="Vollmers J."/>
            <person name="Rivas-Marin E."/>
            <person name="Kohn T."/>
            <person name="Peeters S.H."/>
            <person name="Heuer A."/>
            <person name="Rast P."/>
            <person name="Oberbeckmann S."/>
            <person name="Bunk B."/>
            <person name="Jeske O."/>
            <person name="Meyerdierks A."/>
            <person name="Storesund J.E."/>
            <person name="Kallscheuer N."/>
            <person name="Luecker S."/>
            <person name="Lage O.M."/>
            <person name="Pohl T."/>
            <person name="Merkel B.J."/>
            <person name="Hornburger P."/>
            <person name="Mueller R.-W."/>
            <person name="Bruemmer F."/>
            <person name="Labrenz M."/>
            <person name="Spormann A.M."/>
            <person name="Op Den Camp H."/>
            <person name="Overmann J."/>
            <person name="Amann R."/>
            <person name="Jetten M.S.M."/>
            <person name="Mascher T."/>
            <person name="Medema M.H."/>
            <person name="Devos D.P."/>
            <person name="Kaster A.-K."/>
            <person name="Ovreas L."/>
            <person name="Rohde M."/>
            <person name="Galperin M.Y."/>
            <person name="Jogler C."/>
        </authorList>
    </citation>
    <scope>NUCLEOTIDE SEQUENCE [LARGE SCALE GENOMIC DNA]</scope>
    <source>
        <strain evidence="2 3">KOR42</strain>
    </source>
</reference>
<accession>A0A5C5VNE9</accession>
<evidence type="ECO:0008006" key="4">
    <source>
        <dbReference type="Google" id="ProtNLM"/>
    </source>
</evidence>
<evidence type="ECO:0000313" key="3">
    <source>
        <dbReference type="Proteomes" id="UP000317243"/>
    </source>
</evidence>
<dbReference type="RefSeq" id="WP_146512261.1">
    <property type="nucleotide sequence ID" value="NZ_SIHI01000052.1"/>
</dbReference>
<feature type="compositionally biased region" description="Basic and acidic residues" evidence="1">
    <location>
        <begin position="64"/>
        <end position="81"/>
    </location>
</feature>
<dbReference type="Pfam" id="PF11149">
    <property type="entry name" value="DUF2924"/>
    <property type="match status" value="1"/>
</dbReference>
<gene>
    <name evidence="2" type="ORF">KOR42_49480</name>
</gene>
<comment type="caution">
    <text evidence="2">The sequence shown here is derived from an EMBL/GenBank/DDBJ whole genome shotgun (WGS) entry which is preliminary data.</text>
</comment>
<protein>
    <recommendedName>
        <fullName evidence="4">DUF2924 domain-containing protein</fullName>
    </recommendedName>
</protein>
<evidence type="ECO:0000256" key="1">
    <source>
        <dbReference type="SAM" id="MobiDB-lite"/>
    </source>
</evidence>
<dbReference type="AlphaFoldDB" id="A0A5C5VNE9"/>
<dbReference type="EMBL" id="SIHI01000052">
    <property type="protein sequence ID" value="TWT40206.1"/>
    <property type="molecule type" value="Genomic_DNA"/>
</dbReference>